<feature type="transmembrane region" description="Helical" evidence="5">
    <location>
        <begin position="326"/>
        <end position="348"/>
    </location>
</feature>
<evidence type="ECO:0000259" key="7">
    <source>
        <dbReference type="PROSITE" id="PS50801"/>
    </source>
</evidence>
<dbReference type="InterPro" id="IPR000595">
    <property type="entry name" value="cNMP-bd_dom"/>
</dbReference>
<name>A0A1M6XHR6_9RHOB</name>
<feature type="transmembrane region" description="Helical" evidence="5">
    <location>
        <begin position="258"/>
        <end position="281"/>
    </location>
</feature>
<evidence type="ECO:0000313" key="8">
    <source>
        <dbReference type="EMBL" id="SHL05507.1"/>
    </source>
</evidence>
<dbReference type="Pfam" id="PF00027">
    <property type="entry name" value="cNMP_binding"/>
    <property type="match status" value="1"/>
</dbReference>
<feature type="transmembrane region" description="Helical" evidence="5">
    <location>
        <begin position="355"/>
        <end position="377"/>
    </location>
</feature>
<feature type="domain" description="STAS" evidence="7">
    <location>
        <begin position="463"/>
        <end position="574"/>
    </location>
</feature>
<organism evidence="8 9">
    <name type="scientific">Roseovarius marisflavi</name>
    <dbReference type="NCBI Taxonomy" id="1054996"/>
    <lineage>
        <taxon>Bacteria</taxon>
        <taxon>Pseudomonadati</taxon>
        <taxon>Pseudomonadota</taxon>
        <taxon>Alphaproteobacteria</taxon>
        <taxon>Rhodobacterales</taxon>
        <taxon>Roseobacteraceae</taxon>
        <taxon>Roseovarius</taxon>
    </lineage>
</organism>
<dbReference type="Proteomes" id="UP000184191">
    <property type="component" value="Unassembled WGS sequence"/>
</dbReference>
<feature type="transmembrane region" description="Helical" evidence="5">
    <location>
        <begin position="137"/>
        <end position="160"/>
    </location>
</feature>
<keyword evidence="3 5" id="KW-1133">Transmembrane helix</keyword>
<feature type="transmembrane region" description="Helical" evidence="5">
    <location>
        <begin position="102"/>
        <end position="125"/>
    </location>
</feature>
<feature type="transmembrane region" description="Helical" evidence="5">
    <location>
        <begin position="42"/>
        <end position="65"/>
    </location>
</feature>
<evidence type="ECO:0000256" key="3">
    <source>
        <dbReference type="ARBA" id="ARBA00022989"/>
    </source>
</evidence>
<dbReference type="PANTHER" id="PTHR43310">
    <property type="entry name" value="SULFATE TRANSPORTER YBAR-RELATED"/>
    <property type="match status" value="1"/>
</dbReference>
<feature type="transmembrane region" description="Helical" evidence="5">
    <location>
        <begin position="72"/>
        <end position="96"/>
    </location>
</feature>
<keyword evidence="9" id="KW-1185">Reference proteome</keyword>
<dbReference type="Gene3D" id="2.60.120.10">
    <property type="entry name" value="Jelly Rolls"/>
    <property type="match status" value="1"/>
</dbReference>
<dbReference type="InterPro" id="IPR011547">
    <property type="entry name" value="SLC26A/SulP_dom"/>
</dbReference>
<evidence type="ECO:0000256" key="2">
    <source>
        <dbReference type="ARBA" id="ARBA00022692"/>
    </source>
</evidence>
<proteinExistence type="predicted"/>
<dbReference type="Pfam" id="PF00916">
    <property type="entry name" value="Sulfate_transp"/>
    <property type="match status" value="1"/>
</dbReference>
<dbReference type="InterPro" id="IPR036513">
    <property type="entry name" value="STAS_dom_sf"/>
</dbReference>
<evidence type="ECO:0000256" key="4">
    <source>
        <dbReference type="ARBA" id="ARBA00023136"/>
    </source>
</evidence>
<evidence type="ECO:0000313" key="9">
    <source>
        <dbReference type="Proteomes" id="UP000184191"/>
    </source>
</evidence>
<dbReference type="SUPFAM" id="SSF52091">
    <property type="entry name" value="SpoIIaa-like"/>
    <property type="match status" value="1"/>
</dbReference>
<feature type="transmembrane region" description="Helical" evidence="5">
    <location>
        <begin position="393"/>
        <end position="426"/>
    </location>
</feature>
<dbReference type="STRING" id="1054996.SAMN05444414_104122"/>
<dbReference type="Gene3D" id="3.30.750.24">
    <property type="entry name" value="STAS domain"/>
    <property type="match status" value="1"/>
</dbReference>
<keyword evidence="4 5" id="KW-0472">Membrane</keyword>
<dbReference type="SMART" id="SM00100">
    <property type="entry name" value="cNMP"/>
    <property type="match status" value="1"/>
</dbReference>
<dbReference type="EMBL" id="FRBN01000004">
    <property type="protein sequence ID" value="SHL05507.1"/>
    <property type="molecule type" value="Genomic_DNA"/>
</dbReference>
<evidence type="ECO:0000259" key="6">
    <source>
        <dbReference type="PROSITE" id="PS50042"/>
    </source>
</evidence>
<feature type="transmembrane region" description="Helical" evidence="5">
    <location>
        <begin position="180"/>
        <end position="199"/>
    </location>
</feature>
<comment type="subcellular location">
    <subcellularLocation>
        <location evidence="1">Membrane</location>
        <topology evidence="1">Multi-pass membrane protein</topology>
    </subcellularLocation>
</comment>
<dbReference type="CDD" id="cd07042">
    <property type="entry name" value="STAS_SulP_like_sulfate_transporter"/>
    <property type="match status" value="1"/>
</dbReference>
<dbReference type="PROSITE" id="PS50801">
    <property type="entry name" value="STAS"/>
    <property type="match status" value="1"/>
</dbReference>
<dbReference type="AlphaFoldDB" id="A0A1M6XHR6"/>
<dbReference type="InterPro" id="IPR002645">
    <property type="entry name" value="STAS_dom"/>
</dbReference>
<protein>
    <submittedName>
        <fullName evidence="8">Sulfate permease, SulP family</fullName>
    </submittedName>
</protein>
<evidence type="ECO:0000256" key="5">
    <source>
        <dbReference type="SAM" id="Phobius"/>
    </source>
</evidence>
<dbReference type="Pfam" id="PF01740">
    <property type="entry name" value="STAS"/>
    <property type="match status" value="1"/>
</dbReference>
<reference evidence="9" key="1">
    <citation type="submission" date="2016-11" db="EMBL/GenBank/DDBJ databases">
        <authorList>
            <person name="Varghese N."/>
            <person name="Submissions S."/>
        </authorList>
    </citation>
    <scope>NUCLEOTIDE SEQUENCE [LARGE SCALE GENOMIC DNA]</scope>
    <source>
        <strain evidence="9">DSM 29327</strain>
    </source>
</reference>
<dbReference type="RefSeq" id="WP_073196002.1">
    <property type="nucleotide sequence ID" value="NZ_FRBN01000004.1"/>
</dbReference>
<dbReference type="PROSITE" id="PS50042">
    <property type="entry name" value="CNMP_BINDING_3"/>
    <property type="match status" value="1"/>
</dbReference>
<sequence>MVRVKPAPQTGPVQSALVGAILGIDAAGHCLALATVFFAGGLAAGLGLATAIFLFSTALITLVLFRFGGFRIALGITQDTTVAILAPAVALIAAAASGPPEAQVATAIAAIGASALLSGLAFWLVGRLGLGRLLRMFPYPVAAGFLASSGVLLVMAALSILTGAQGYGAIAASLATPEGLWGVLPAIAMALALIGALRIWQGSTPVLVIILLFLAGFYAALSWLGLSRAEATALGLLPHLGEGGGLGPGLWMIRLVDWPLLLTIVPTFAAVILLNLIGVLLNTSGVELATRQDADENRELRVTGLGNIVIGAMGGITSYLQGGASIIAARLGVHGGGLVFGHVAVLLVACVFAEWIVAAVPTFVAAGLLMFIGFAMIEDWLIAARHRLVTVDWLIVAGIVAVTIGFGILPAVGVGLGLAVLGFTFGYMRLPVIRQSGDARTHRSTLDRNAAENVYLAENGGAIRVLQLQGALFFGSVEQLIDTLRHSPDAHQSPRAVILDFSAVNTFDSSACAALEKLGNLMQAQNIATHLTGLSPALLAVFTRWGLPIAETAEDVTPGGFRLWPSLDAALEACETALLTKLDTPGETPGETPDFAGLLRQMGRDHPRLSDLMDQMTVLDLNPGDTLIAADDSQADIYFLASGRLAVLLPQRGGPAIRVRSMGPGAVVGELASLLDTPRNANVICETTARVYQLSADTIARLEREDRDLAALLWRLLARSVALKVTQTNALLTRR</sequence>
<dbReference type="InterPro" id="IPR052706">
    <property type="entry name" value="Membrane-Transporter-like"/>
</dbReference>
<keyword evidence="2 5" id="KW-0812">Transmembrane</keyword>
<dbReference type="GO" id="GO:0016020">
    <property type="term" value="C:membrane"/>
    <property type="evidence" value="ECO:0007669"/>
    <property type="project" value="UniProtKB-SubCell"/>
</dbReference>
<dbReference type="CDD" id="cd00038">
    <property type="entry name" value="CAP_ED"/>
    <property type="match status" value="1"/>
</dbReference>
<feature type="domain" description="Cyclic nucleotide-binding" evidence="6">
    <location>
        <begin position="605"/>
        <end position="702"/>
    </location>
</feature>
<dbReference type="PANTHER" id="PTHR43310:SF1">
    <property type="entry name" value="SULFATE TRANSPORTER YBAR-RELATED"/>
    <property type="match status" value="1"/>
</dbReference>
<dbReference type="InterPro" id="IPR014710">
    <property type="entry name" value="RmlC-like_jellyroll"/>
</dbReference>
<gene>
    <name evidence="8" type="ORF">SAMN05444414_104122</name>
</gene>
<dbReference type="OrthoDB" id="9771198at2"/>
<feature type="transmembrane region" description="Helical" evidence="5">
    <location>
        <begin position="206"/>
        <end position="226"/>
    </location>
</feature>
<dbReference type="SUPFAM" id="SSF51206">
    <property type="entry name" value="cAMP-binding domain-like"/>
    <property type="match status" value="1"/>
</dbReference>
<accession>A0A1M6XHR6</accession>
<dbReference type="InterPro" id="IPR018490">
    <property type="entry name" value="cNMP-bd_dom_sf"/>
</dbReference>
<evidence type="ECO:0000256" key="1">
    <source>
        <dbReference type="ARBA" id="ARBA00004141"/>
    </source>
</evidence>
<feature type="transmembrane region" description="Helical" evidence="5">
    <location>
        <begin position="302"/>
        <end position="320"/>
    </location>
</feature>